<feature type="compositionally biased region" description="Polar residues" evidence="11">
    <location>
        <begin position="17"/>
        <end position="47"/>
    </location>
</feature>
<evidence type="ECO:0000256" key="5">
    <source>
        <dbReference type="ARBA" id="ARBA00021471"/>
    </source>
</evidence>
<feature type="non-terminal residue" evidence="12">
    <location>
        <position position="1"/>
    </location>
</feature>
<dbReference type="Pfam" id="PF17054">
    <property type="entry name" value="JUPITER"/>
    <property type="match status" value="2"/>
</dbReference>
<name>A0A0K8TM79_TABBR</name>
<reference evidence="12" key="1">
    <citation type="journal article" date="2015" name="Insect Biochem. Mol. Biol.">
        <title>An insight into the sialome of the horse fly, Tabanus bromius.</title>
        <authorList>
            <person name="Ribeiro J.M."/>
            <person name="Kazimirova M."/>
            <person name="Takac P."/>
            <person name="Andersen J.F."/>
            <person name="Francischetti I.M."/>
        </authorList>
    </citation>
    <scope>NUCLEOTIDE SEQUENCE</scope>
</reference>
<proteinExistence type="evidence at transcript level"/>
<feature type="region of interest" description="Disordered" evidence="11">
    <location>
        <begin position="1"/>
        <end position="146"/>
    </location>
</feature>
<evidence type="ECO:0000256" key="1">
    <source>
        <dbReference type="ARBA" id="ARBA00003805"/>
    </source>
</evidence>
<evidence type="ECO:0000256" key="3">
    <source>
        <dbReference type="ARBA" id="ARBA00004186"/>
    </source>
</evidence>
<evidence type="ECO:0000256" key="2">
    <source>
        <dbReference type="ARBA" id="ARBA00004123"/>
    </source>
</evidence>
<keyword evidence="8" id="KW-0493">Microtubule</keyword>
<dbReference type="AlphaFoldDB" id="A0A0K8TM79"/>
<evidence type="ECO:0000256" key="10">
    <source>
        <dbReference type="ARBA" id="ARBA00023242"/>
    </source>
</evidence>
<dbReference type="GO" id="GO:0005819">
    <property type="term" value="C:spindle"/>
    <property type="evidence" value="ECO:0007669"/>
    <property type="project" value="UniProtKB-SubCell"/>
</dbReference>
<protein>
    <recommendedName>
        <fullName evidence="5">Microtubule-associated protein Jupiter</fullName>
    </recommendedName>
</protein>
<feature type="compositionally biased region" description="Gly residues" evidence="11">
    <location>
        <begin position="1"/>
        <end position="10"/>
    </location>
</feature>
<evidence type="ECO:0000256" key="7">
    <source>
        <dbReference type="ARBA" id="ARBA00022553"/>
    </source>
</evidence>
<dbReference type="PANTHER" id="PTHR34930">
    <property type="entry name" value="GEO05313P1"/>
    <property type="match status" value="1"/>
</dbReference>
<comment type="function">
    <text evidence="1">Binds to all microtubule populations.</text>
</comment>
<keyword evidence="6" id="KW-0963">Cytoplasm</keyword>
<evidence type="ECO:0000256" key="8">
    <source>
        <dbReference type="ARBA" id="ARBA00022701"/>
    </source>
</evidence>
<keyword evidence="9" id="KW-0206">Cytoskeleton</keyword>
<dbReference type="GO" id="GO:0005874">
    <property type="term" value="C:microtubule"/>
    <property type="evidence" value="ECO:0007669"/>
    <property type="project" value="UniProtKB-KW"/>
</dbReference>
<keyword evidence="7" id="KW-0597">Phosphoprotein</keyword>
<evidence type="ECO:0000256" key="4">
    <source>
        <dbReference type="ARBA" id="ARBA00005344"/>
    </source>
</evidence>
<dbReference type="GO" id="GO:0005634">
    <property type="term" value="C:nucleus"/>
    <property type="evidence" value="ECO:0007669"/>
    <property type="project" value="UniProtKB-SubCell"/>
</dbReference>
<dbReference type="InterPro" id="IPR033335">
    <property type="entry name" value="JUPITER"/>
</dbReference>
<dbReference type="EMBL" id="GDAI01002568">
    <property type="protein sequence ID" value="JAI15035.1"/>
    <property type="molecule type" value="mRNA"/>
</dbReference>
<comment type="subcellular location">
    <subcellularLocation>
        <location evidence="3">Cytoplasm</location>
        <location evidence="3">Cytoskeleton</location>
        <location evidence="3">Spindle</location>
    </subcellularLocation>
    <subcellularLocation>
        <location evidence="2">Nucleus</location>
    </subcellularLocation>
</comment>
<feature type="compositionally biased region" description="Polar residues" evidence="11">
    <location>
        <begin position="95"/>
        <end position="105"/>
    </location>
</feature>
<evidence type="ECO:0000256" key="11">
    <source>
        <dbReference type="SAM" id="MobiDB-lite"/>
    </source>
</evidence>
<evidence type="ECO:0000256" key="9">
    <source>
        <dbReference type="ARBA" id="ARBA00023212"/>
    </source>
</evidence>
<sequence>RVLRPPGGGSSDIFGTDTPSTPRSVRNHMASNIFGSTQDASVKNSVDSARRGQKNTDSYNRLFGEPERPFTPAKNHMRSNIPIGSEGEKLKSRSGPVSNASTTNGHGDKNGKAENGGTSANHIAVEQNGVSKTDGNPVTGEGYKPAGAEINTTIPCLNGANQVINKNRIPPGGYSSGLW</sequence>
<organism evidence="12">
    <name type="scientific">Tabanus bromius</name>
    <name type="common">Band-eyed brown horse fly</name>
    <dbReference type="NCBI Taxonomy" id="304241"/>
    <lineage>
        <taxon>Eukaryota</taxon>
        <taxon>Metazoa</taxon>
        <taxon>Ecdysozoa</taxon>
        <taxon>Arthropoda</taxon>
        <taxon>Hexapoda</taxon>
        <taxon>Insecta</taxon>
        <taxon>Pterygota</taxon>
        <taxon>Neoptera</taxon>
        <taxon>Endopterygota</taxon>
        <taxon>Diptera</taxon>
        <taxon>Brachycera</taxon>
        <taxon>Tabanomorpha</taxon>
        <taxon>Tabanoidea</taxon>
        <taxon>Tabanidae</taxon>
        <taxon>Tabanus</taxon>
    </lineage>
</organism>
<accession>A0A0K8TM79</accession>
<dbReference type="PANTHER" id="PTHR34930:SF2">
    <property type="entry name" value="MICROTUBULE-ASSOCIATED PROTEIN JUPITER"/>
    <property type="match status" value="1"/>
</dbReference>
<comment type="similarity">
    <text evidence="4">Belongs to the MAP Jupiter family.</text>
</comment>
<keyword evidence="10" id="KW-0539">Nucleus</keyword>
<evidence type="ECO:0000256" key="6">
    <source>
        <dbReference type="ARBA" id="ARBA00022490"/>
    </source>
</evidence>
<evidence type="ECO:0000313" key="12">
    <source>
        <dbReference type="EMBL" id="JAI15035.1"/>
    </source>
</evidence>